<proteinExistence type="predicted"/>
<gene>
    <name evidence="5" type="ORF">ACFQS1_39435</name>
</gene>
<evidence type="ECO:0000256" key="3">
    <source>
        <dbReference type="ARBA" id="ARBA00023163"/>
    </source>
</evidence>
<dbReference type="Proteomes" id="UP001596548">
    <property type="component" value="Unassembled WGS sequence"/>
</dbReference>
<evidence type="ECO:0000313" key="6">
    <source>
        <dbReference type="Proteomes" id="UP001596548"/>
    </source>
</evidence>
<dbReference type="InterPro" id="IPR036390">
    <property type="entry name" value="WH_DNA-bd_sf"/>
</dbReference>
<sequence length="112" mass="12825">MGTLTRNMDDVLQALADPSRRTVLEILRSHPATAGELAAALPIARPGVSRHLRVLREVGLVDVRQDAQRRIYTLRPEALVEVDQWLEPYRALWRNRLDALHTEIARGKKERK</sequence>
<keyword evidence="6" id="KW-1185">Reference proteome</keyword>
<dbReference type="PANTHER" id="PTHR33154">
    <property type="entry name" value="TRANSCRIPTIONAL REGULATOR, ARSR FAMILY"/>
    <property type="match status" value="1"/>
</dbReference>
<accession>A0ABW2I596</accession>
<evidence type="ECO:0000256" key="1">
    <source>
        <dbReference type="ARBA" id="ARBA00023015"/>
    </source>
</evidence>
<comment type="caution">
    <text evidence="5">The sequence shown here is derived from an EMBL/GenBank/DDBJ whole genome shotgun (WGS) entry which is preliminary data.</text>
</comment>
<keyword evidence="2" id="KW-0238">DNA-binding</keyword>
<dbReference type="InterPro" id="IPR011991">
    <property type="entry name" value="ArsR-like_HTH"/>
</dbReference>
<organism evidence="5 6">
    <name type="scientific">Paractinoplanes rhizophilus</name>
    <dbReference type="NCBI Taxonomy" id="1416877"/>
    <lineage>
        <taxon>Bacteria</taxon>
        <taxon>Bacillati</taxon>
        <taxon>Actinomycetota</taxon>
        <taxon>Actinomycetes</taxon>
        <taxon>Micromonosporales</taxon>
        <taxon>Micromonosporaceae</taxon>
        <taxon>Paractinoplanes</taxon>
    </lineage>
</organism>
<keyword evidence="3" id="KW-0804">Transcription</keyword>
<dbReference type="NCBIfam" id="NF033788">
    <property type="entry name" value="HTH_metalloreg"/>
    <property type="match status" value="1"/>
</dbReference>
<dbReference type="InterPro" id="IPR036388">
    <property type="entry name" value="WH-like_DNA-bd_sf"/>
</dbReference>
<reference evidence="6" key="1">
    <citation type="journal article" date="2019" name="Int. J. Syst. Evol. Microbiol.">
        <title>The Global Catalogue of Microorganisms (GCM) 10K type strain sequencing project: providing services to taxonomists for standard genome sequencing and annotation.</title>
        <authorList>
            <consortium name="The Broad Institute Genomics Platform"/>
            <consortium name="The Broad Institute Genome Sequencing Center for Infectious Disease"/>
            <person name="Wu L."/>
            <person name="Ma J."/>
        </authorList>
    </citation>
    <scope>NUCLEOTIDE SEQUENCE [LARGE SCALE GENOMIC DNA]</scope>
    <source>
        <strain evidence="6">XZYJT-10</strain>
    </source>
</reference>
<evidence type="ECO:0000259" key="4">
    <source>
        <dbReference type="PROSITE" id="PS50987"/>
    </source>
</evidence>
<feature type="domain" description="HTH arsR-type" evidence="4">
    <location>
        <begin position="1"/>
        <end position="94"/>
    </location>
</feature>
<name>A0ABW2I596_9ACTN</name>
<protein>
    <submittedName>
        <fullName evidence="5">ArsR/SmtB family transcription factor</fullName>
    </submittedName>
</protein>
<dbReference type="PRINTS" id="PR00778">
    <property type="entry name" value="HTHARSR"/>
</dbReference>
<dbReference type="RefSeq" id="WP_378977996.1">
    <property type="nucleotide sequence ID" value="NZ_JBHTBJ010000074.1"/>
</dbReference>
<dbReference type="InterPro" id="IPR051081">
    <property type="entry name" value="HTH_MetalResp_TranReg"/>
</dbReference>
<evidence type="ECO:0000256" key="2">
    <source>
        <dbReference type="ARBA" id="ARBA00023125"/>
    </source>
</evidence>
<evidence type="ECO:0000313" key="5">
    <source>
        <dbReference type="EMBL" id="MFC7280067.1"/>
    </source>
</evidence>
<dbReference type="Pfam" id="PF12840">
    <property type="entry name" value="HTH_20"/>
    <property type="match status" value="1"/>
</dbReference>
<dbReference type="SUPFAM" id="SSF46785">
    <property type="entry name" value="Winged helix' DNA-binding domain"/>
    <property type="match status" value="1"/>
</dbReference>
<dbReference type="CDD" id="cd00090">
    <property type="entry name" value="HTH_ARSR"/>
    <property type="match status" value="1"/>
</dbReference>
<dbReference type="Gene3D" id="1.10.10.10">
    <property type="entry name" value="Winged helix-like DNA-binding domain superfamily/Winged helix DNA-binding domain"/>
    <property type="match status" value="1"/>
</dbReference>
<dbReference type="SMART" id="SM00418">
    <property type="entry name" value="HTH_ARSR"/>
    <property type="match status" value="1"/>
</dbReference>
<dbReference type="InterPro" id="IPR001845">
    <property type="entry name" value="HTH_ArsR_DNA-bd_dom"/>
</dbReference>
<dbReference type="EMBL" id="JBHTBJ010000074">
    <property type="protein sequence ID" value="MFC7280067.1"/>
    <property type="molecule type" value="Genomic_DNA"/>
</dbReference>
<dbReference type="PROSITE" id="PS50987">
    <property type="entry name" value="HTH_ARSR_2"/>
    <property type="match status" value="1"/>
</dbReference>
<dbReference type="PANTHER" id="PTHR33154:SF33">
    <property type="entry name" value="TRANSCRIPTIONAL REPRESSOR SDPR"/>
    <property type="match status" value="1"/>
</dbReference>
<keyword evidence="1" id="KW-0805">Transcription regulation</keyword>